<sequence length="532" mass="58754">MALPLGFTPLEVRTYLILTLCWVSIVVVNLLEQPYARSLIHCETPVSTEEGSAFSGSKYCGNRLYVIDMGTHVSGKGQSLENVGRILITLFVSGFADYGRKRAALLGQFLITLSTALFAVAMFLPQGLAIPTYILAQGLQGMSGIGILDQIVTGDVALILNDGVGVYSRKGIVSAFLMVILVPIIVYVQYAEITDFTWVWTGIVSLNTFAMVLVFFFFPETLHKKSEKEEEDLKKKPTSIAGVALDEMKTFRTIVKTHPYVGYRLAEDFLVKLRTWITKRVGVRLADCSAIGMPFMMAQFQFSQFHALVFQFIPQLVGGVLLGGLVASLCRAHGTRKVWQNCFFFHRSTSIMNAFLMPVTIFGIPYPLLGGLMHLPLSGFPALLQAVEIRLVGQETNAKYQAMAQLMGFISGAITSWLYSAIFFGEATSYARIVAPYAVSAMFMATNILPFWLTTGPMQLAECDKLDQEALAEMKKKEEEKAQADKEAETAEGTNEASSPLKPEAEPETEPLLEKSEEVNVAPKTEEEKKED</sequence>
<dbReference type="OrthoDB" id="409390at2759"/>
<evidence type="ECO:0000313" key="4">
    <source>
        <dbReference type="EMBL" id="CAL1168363.1"/>
    </source>
</evidence>
<keyword evidence="2" id="KW-0812">Transmembrane</keyword>
<dbReference type="EMBL" id="CAMXCT020006511">
    <property type="protein sequence ID" value="CAL1168363.1"/>
    <property type="molecule type" value="Genomic_DNA"/>
</dbReference>
<organism evidence="3">
    <name type="scientific">Cladocopium goreaui</name>
    <dbReference type="NCBI Taxonomy" id="2562237"/>
    <lineage>
        <taxon>Eukaryota</taxon>
        <taxon>Sar</taxon>
        <taxon>Alveolata</taxon>
        <taxon>Dinophyceae</taxon>
        <taxon>Suessiales</taxon>
        <taxon>Symbiodiniaceae</taxon>
        <taxon>Cladocopium</taxon>
    </lineage>
</organism>
<feature type="transmembrane region" description="Helical" evidence="2">
    <location>
        <begin position="351"/>
        <end position="369"/>
    </location>
</feature>
<dbReference type="EMBL" id="CAMXCT030006511">
    <property type="protein sequence ID" value="CAL4802300.1"/>
    <property type="molecule type" value="Genomic_DNA"/>
</dbReference>
<evidence type="ECO:0000256" key="2">
    <source>
        <dbReference type="SAM" id="Phobius"/>
    </source>
</evidence>
<dbReference type="Gene3D" id="1.20.1250.20">
    <property type="entry name" value="MFS general substrate transporter like domains"/>
    <property type="match status" value="1"/>
</dbReference>
<dbReference type="Proteomes" id="UP001152797">
    <property type="component" value="Unassembled WGS sequence"/>
</dbReference>
<feature type="compositionally biased region" description="Basic and acidic residues" evidence="1">
    <location>
        <begin position="474"/>
        <end position="489"/>
    </location>
</feature>
<reference evidence="4" key="2">
    <citation type="submission" date="2024-04" db="EMBL/GenBank/DDBJ databases">
        <authorList>
            <person name="Chen Y."/>
            <person name="Shah S."/>
            <person name="Dougan E. K."/>
            <person name="Thang M."/>
            <person name="Chan C."/>
        </authorList>
    </citation>
    <scope>NUCLEOTIDE SEQUENCE [LARGE SCALE GENOMIC DNA]</scope>
</reference>
<dbReference type="SUPFAM" id="SSF103473">
    <property type="entry name" value="MFS general substrate transporter"/>
    <property type="match status" value="1"/>
</dbReference>
<feature type="transmembrane region" description="Helical" evidence="2">
    <location>
        <begin position="402"/>
        <end position="422"/>
    </location>
</feature>
<feature type="compositionally biased region" description="Basic and acidic residues" evidence="1">
    <location>
        <begin position="512"/>
        <end position="532"/>
    </location>
</feature>
<evidence type="ECO:0000313" key="3">
    <source>
        <dbReference type="EMBL" id="CAI4014988.1"/>
    </source>
</evidence>
<feature type="transmembrane region" description="Helical" evidence="2">
    <location>
        <begin position="12"/>
        <end position="31"/>
    </location>
</feature>
<dbReference type="InterPro" id="IPR036259">
    <property type="entry name" value="MFS_trans_sf"/>
</dbReference>
<protein>
    <submittedName>
        <fullName evidence="3">Uncharacterized protein</fullName>
    </submittedName>
</protein>
<reference evidence="3" key="1">
    <citation type="submission" date="2022-10" db="EMBL/GenBank/DDBJ databases">
        <authorList>
            <person name="Chen Y."/>
            <person name="Dougan E. K."/>
            <person name="Chan C."/>
            <person name="Rhodes N."/>
            <person name="Thang M."/>
        </authorList>
    </citation>
    <scope>NUCLEOTIDE SEQUENCE</scope>
</reference>
<feature type="region of interest" description="Disordered" evidence="1">
    <location>
        <begin position="474"/>
        <end position="532"/>
    </location>
</feature>
<feature type="transmembrane region" description="Helical" evidence="2">
    <location>
        <begin position="109"/>
        <end position="136"/>
    </location>
</feature>
<keyword evidence="2" id="KW-0472">Membrane</keyword>
<feature type="transmembrane region" description="Helical" evidence="2">
    <location>
        <begin position="308"/>
        <end position="330"/>
    </location>
</feature>
<feature type="transmembrane region" description="Helical" evidence="2">
    <location>
        <begin position="142"/>
        <end position="160"/>
    </location>
</feature>
<feature type="transmembrane region" description="Helical" evidence="2">
    <location>
        <begin position="196"/>
        <end position="218"/>
    </location>
</feature>
<keyword evidence="5" id="KW-1185">Reference proteome</keyword>
<accession>A0A9P1DUD9</accession>
<feature type="transmembrane region" description="Helical" evidence="2">
    <location>
        <begin position="281"/>
        <end position="302"/>
    </location>
</feature>
<feature type="transmembrane region" description="Helical" evidence="2">
    <location>
        <begin position="434"/>
        <end position="453"/>
    </location>
</feature>
<keyword evidence="2" id="KW-1133">Transmembrane helix</keyword>
<dbReference type="AlphaFoldDB" id="A0A9P1DUD9"/>
<evidence type="ECO:0000313" key="5">
    <source>
        <dbReference type="Proteomes" id="UP001152797"/>
    </source>
</evidence>
<evidence type="ECO:0000256" key="1">
    <source>
        <dbReference type="SAM" id="MobiDB-lite"/>
    </source>
</evidence>
<feature type="transmembrane region" description="Helical" evidence="2">
    <location>
        <begin position="172"/>
        <end position="190"/>
    </location>
</feature>
<gene>
    <name evidence="3" type="ORF">C1SCF055_LOCUS39844</name>
</gene>
<dbReference type="EMBL" id="CAMXCT010006511">
    <property type="protein sequence ID" value="CAI4014988.1"/>
    <property type="molecule type" value="Genomic_DNA"/>
</dbReference>
<comment type="caution">
    <text evidence="3">The sequence shown here is derived from an EMBL/GenBank/DDBJ whole genome shotgun (WGS) entry which is preliminary data.</text>
</comment>
<name>A0A9P1DUD9_9DINO</name>
<proteinExistence type="predicted"/>